<dbReference type="GeneID" id="26256254"/>
<dbReference type="EMBL" id="KI968733">
    <property type="protein sequence ID" value="EUN27099.1"/>
    <property type="molecule type" value="Genomic_DNA"/>
</dbReference>
<dbReference type="Proteomes" id="UP000054337">
    <property type="component" value="Unassembled WGS sequence"/>
</dbReference>
<name>W7EJT0_BIPV3</name>
<keyword evidence="3" id="KW-1185">Reference proteome</keyword>
<organism evidence="2 3">
    <name type="scientific">Bipolaris victoriae (strain FI3)</name>
    <name type="common">Victoria blight of oats agent</name>
    <name type="synonym">Cochliobolus victoriae</name>
    <dbReference type="NCBI Taxonomy" id="930091"/>
    <lineage>
        <taxon>Eukaryota</taxon>
        <taxon>Fungi</taxon>
        <taxon>Dikarya</taxon>
        <taxon>Ascomycota</taxon>
        <taxon>Pezizomycotina</taxon>
        <taxon>Dothideomycetes</taxon>
        <taxon>Pleosporomycetidae</taxon>
        <taxon>Pleosporales</taxon>
        <taxon>Pleosporineae</taxon>
        <taxon>Pleosporaceae</taxon>
        <taxon>Bipolaris</taxon>
    </lineage>
</organism>
<evidence type="ECO:0000313" key="3">
    <source>
        <dbReference type="Proteomes" id="UP000054337"/>
    </source>
</evidence>
<accession>W7EJT0</accession>
<gene>
    <name evidence="2" type="ORF">COCVIDRAFT_37803</name>
</gene>
<dbReference type="AlphaFoldDB" id="W7EJT0"/>
<feature type="compositionally biased region" description="Polar residues" evidence="1">
    <location>
        <begin position="30"/>
        <end position="40"/>
    </location>
</feature>
<proteinExistence type="predicted"/>
<sequence>MDYAKSAVSQPPHGNVPCSDPCQPPAVSKPLTNESSNAVAEQCSQGKAGLAPSGCNSSSSAKQSTAASKLPRRALRCCLGLQDLITTFLTEHSQPSIATTNYRLIMQQAGTLLLSMEHALRDLELAIPAKYHSLWLKHQIDGYTATLEALRKFMREHGSPGRVFDIGK</sequence>
<dbReference type="RefSeq" id="XP_014556684.1">
    <property type="nucleotide sequence ID" value="XM_014701198.1"/>
</dbReference>
<reference evidence="2 3" key="1">
    <citation type="journal article" date="2013" name="PLoS Genet.">
        <title>Comparative genome structure, secondary metabolite, and effector coding capacity across Cochliobolus pathogens.</title>
        <authorList>
            <person name="Condon B.J."/>
            <person name="Leng Y."/>
            <person name="Wu D."/>
            <person name="Bushley K.E."/>
            <person name="Ohm R.A."/>
            <person name="Otillar R."/>
            <person name="Martin J."/>
            <person name="Schackwitz W."/>
            <person name="Grimwood J."/>
            <person name="MohdZainudin N."/>
            <person name="Xue C."/>
            <person name="Wang R."/>
            <person name="Manning V.A."/>
            <person name="Dhillon B."/>
            <person name="Tu Z.J."/>
            <person name="Steffenson B.J."/>
            <person name="Salamov A."/>
            <person name="Sun H."/>
            <person name="Lowry S."/>
            <person name="LaButti K."/>
            <person name="Han J."/>
            <person name="Copeland A."/>
            <person name="Lindquist E."/>
            <person name="Barry K."/>
            <person name="Schmutz J."/>
            <person name="Baker S.E."/>
            <person name="Ciuffetti L.M."/>
            <person name="Grigoriev I.V."/>
            <person name="Zhong S."/>
            <person name="Turgeon B.G."/>
        </authorList>
    </citation>
    <scope>NUCLEOTIDE SEQUENCE [LARGE SCALE GENOMIC DNA]</scope>
    <source>
        <strain evidence="2 3">FI3</strain>
    </source>
</reference>
<dbReference type="HOGENOM" id="CLU_1651847_0_0_1"/>
<protein>
    <submittedName>
        <fullName evidence="2">Uncharacterized protein</fullName>
    </submittedName>
</protein>
<dbReference type="OrthoDB" id="3691621at2759"/>
<feature type="region of interest" description="Disordered" evidence="1">
    <location>
        <begin position="1"/>
        <end position="40"/>
    </location>
</feature>
<evidence type="ECO:0000256" key="1">
    <source>
        <dbReference type="SAM" id="MobiDB-lite"/>
    </source>
</evidence>
<evidence type="ECO:0000313" key="2">
    <source>
        <dbReference type="EMBL" id="EUN27099.1"/>
    </source>
</evidence>